<feature type="chain" id="PRO_5035295389" evidence="6">
    <location>
        <begin position="19"/>
        <end position="466"/>
    </location>
</feature>
<dbReference type="PANTHER" id="PTHR11802">
    <property type="entry name" value="SERINE PROTEASE FAMILY S10 SERINE CARBOXYPEPTIDASE"/>
    <property type="match status" value="1"/>
</dbReference>
<keyword evidence="4" id="KW-0378">Hydrolase</keyword>
<dbReference type="Proteomes" id="UP000708208">
    <property type="component" value="Unassembled WGS sequence"/>
</dbReference>
<dbReference type="InterPro" id="IPR001563">
    <property type="entry name" value="Peptidase_S10"/>
</dbReference>
<dbReference type="EMBL" id="CAJVCH010537197">
    <property type="protein sequence ID" value="CAG7825686.1"/>
    <property type="molecule type" value="Genomic_DNA"/>
</dbReference>
<comment type="caution">
    <text evidence="7">The sequence shown here is derived from an EMBL/GenBank/DDBJ whole genome shotgun (WGS) entry which is preliminary data.</text>
</comment>
<keyword evidence="2" id="KW-0645">Protease</keyword>
<keyword evidence="8" id="KW-1185">Reference proteome</keyword>
<dbReference type="AlphaFoldDB" id="A0A8J2PS92"/>
<keyword evidence="5" id="KW-0325">Glycoprotein</keyword>
<keyword evidence="1" id="KW-0121">Carboxypeptidase</keyword>
<dbReference type="GO" id="GO:0006508">
    <property type="term" value="P:proteolysis"/>
    <property type="evidence" value="ECO:0007669"/>
    <property type="project" value="UniProtKB-KW"/>
</dbReference>
<accession>A0A8J2PS92</accession>
<evidence type="ECO:0000256" key="1">
    <source>
        <dbReference type="ARBA" id="ARBA00022645"/>
    </source>
</evidence>
<gene>
    <name evidence="7" type="ORF">AFUS01_LOCUS35784</name>
</gene>
<evidence type="ECO:0000256" key="5">
    <source>
        <dbReference type="ARBA" id="ARBA00023180"/>
    </source>
</evidence>
<evidence type="ECO:0000313" key="8">
    <source>
        <dbReference type="Proteomes" id="UP000708208"/>
    </source>
</evidence>
<proteinExistence type="predicted"/>
<evidence type="ECO:0000256" key="6">
    <source>
        <dbReference type="SAM" id="SignalP"/>
    </source>
</evidence>
<dbReference type="GO" id="GO:0004185">
    <property type="term" value="F:serine-type carboxypeptidase activity"/>
    <property type="evidence" value="ECO:0007669"/>
    <property type="project" value="InterPro"/>
</dbReference>
<name>A0A8J2PS92_9HEXA</name>
<sequence length="466" mass="53921">MSILYSYTILFLLFNTLSNKISHCAPADTESDKELFLTPLIEAGKLSEARELSADHMNQFRIQSTINYDLPSYSGYLTVDKANNANVFFWFFPALEKPESASVILWANEASGYSCLRAVFLENGPFFLDEKFRLQERNQSWAKTHSMLYIDVPVGAGFSFTDKEEGYAKNKEDEAAELYEALQQFFTLFNEYRKREFFIAGELVAVQHVPQIVDKIESGNEKNPDLQINLKGVIFGSPLFHADKQTRFGHYFYDMNLIESDQLATFLEKEEELHDLIKAKRLDEAFLIAVRLTAYPKSLYENYTGLSNPYNILHSKKPVELERFAKFIDSREIHRYLHVGLHNFSLINWKVHDKFNEETMTSDGKLLAELLNKKNYKFLIYSAQFDTVVTHSQLTDALESLNWYGRDELLDADRKVWRVGKDVAGYVKKAGTLTYIMVRNAGRYLMMDQPLWGLEMLETFTSGKDF</sequence>
<evidence type="ECO:0000256" key="2">
    <source>
        <dbReference type="ARBA" id="ARBA00022670"/>
    </source>
</evidence>
<evidence type="ECO:0000313" key="7">
    <source>
        <dbReference type="EMBL" id="CAG7825686.1"/>
    </source>
</evidence>
<dbReference type="Pfam" id="PF00450">
    <property type="entry name" value="Peptidase_S10"/>
    <property type="match status" value="1"/>
</dbReference>
<organism evidence="7 8">
    <name type="scientific">Allacma fusca</name>
    <dbReference type="NCBI Taxonomy" id="39272"/>
    <lineage>
        <taxon>Eukaryota</taxon>
        <taxon>Metazoa</taxon>
        <taxon>Ecdysozoa</taxon>
        <taxon>Arthropoda</taxon>
        <taxon>Hexapoda</taxon>
        <taxon>Collembola</taxon>
        <taxon>Symphypleona</taxon>
        <taxon>Sminthuridae</taxon>
        <taxon>Allacma</taxon>
    </lineage>
</organism>
<feature type="signal peptide" evidence="6">
    <location>
        <begin position="1"/>
        <end position="18"/>
    </location>
</feature>
<reference evidence="7" key="1">
    <citation type="submission" date="2021-06" db="EMBL/GenBank/DDBJ databases">
        <authorList>
            <person name="Hodson N. C."/>
            <person name="Mongue J. A."/>
            <person name="Jaron S. K."/>
        </authorList>
    </citation>
    <scope>NUCLEOTIDE SEQUENCE</scope>
</reference>
<evidence type="ECO:0000256" key="4">
    <source>
        <dbReference type="ARBA" id="ARBA00022801"/>
    </source>
</evidence>
<evidence type="ECO:0000256" key="3">
    <source>
        <dbReference type="ARBA" id="ARBA00022729"/>
    </source>
</evidence>
<dbReference type="PANTHER" id="PTHR11802:SF472">
    <property type="entry name" value="SERINE CARBOXYPEPTIDASE CPVL-RELATED"/>
    <property type="match status" value="1"/>
</dbReference>
<keyword evidence="3 6" id="KW-0732">Signal</keyword>
<protein>
    <submittedName>
        <fullName evidence="7">Uncharacterized protein</fullName>
    </submittedName>
</protein>